<dbReference type="GO" id="GO:0019005">
    <property type="term" value="C:SCF ubiquitin ligase complex"/>
    <property type="evidence" value="ECO:0007669"/>
    <property type="project" value="InterPro"/>
</dbReference>
<dbReference type="PANTHER" id="PTHR13318:SF190">
    <property type="entry name" value="PARTNER OF PAIRED, ISOFORM B"/>
    <property type="match status" value="1"/>
</dbReference>
<evidence type="ECO:0000256" key="2">
    <source>
        <dbReference type="SAM" id="MobiDB-lite"/>
    </source>
</evidence>
<dbReference type="Gene3D" id="3.80.10.10">
    <property type="entry name" value="Ribonuclease Inhibitor"/>
    <property type="match status" value="1"/>
</dbReference>
<feature type="region of interest" description="Disordered" evidence="2">
    <location>
        <begin position="1"/>
        <end position="20"/>
    </location>
</feature>
<feature type="domain" description="F-box" evidence="3">
    <location>
        <begin position="139"/>
        <end position="186"/>
    </location>
</feature>
<dbReference type="InterPro" id="IPR047922">
    <property type="entry name" value="FBXL6_F-box"/>
</dbReference>
<name>A0A8C7E3A5_NAJNA</name>
<dbReference type="InterPro" id="IPR036047">
    <property type="entry name" value="F-box-like_dom_sf"/>
</dbReference>
<evidence type="ECO:0000256" key="1">
    <source>
        <dbReference type="ARBA" id="ARBA00022614"/>
    </source>
</evidence>
<dbReference type="SUPFAM" id="SSF52047">
    <property type="entry name" value="RNI-like"/>
    <property type="match status" value="1"/>
</dbReference>
<evidence type="ECO:0000313" key="5">
    <source>
        <dbReference type="Proteomes" id="UP000694559"/>
    </source>
</evidence>
<dbReference type="OrthoDB" id="3134645at2759"/>
<reference evidence="4" key="1">
    <citation type="submission" date="2025-08" db="UniProtKB">
        <authorList>
            <consortium name="Ensembl"/>
        </authorList>
    </citation>
    <scope>IDENTIFICATION</scope>
</reference>
<dbReference type="GeneTree" id="ENSGT00390000009358"/>
<evidence type="ECO:0000259" key="3">
    <source>
        <dbReference type="Pfam" id="PF12937"/>
    </source>
</evidence>
<dbReference type="CDD" id="cd22119">
    <property type="entry name" value="F-box_FBXL6"/>
    <property type="match status" value="1"/>
</dbReference>
<dbReference type="GO" id="GO:0031146">
    <property type="term" value="P:SCF-dependent proteasomal ubiquitin-dependent protein catabolic process"/>
    <property type="evidence" value="ECO:0007669"/>
    <property type="project" value="TreeGrafter"/>
</dbReference>
<reference evidence="4" key="2">
    <citation type="submission" date="2025-09" db="UniProtKB">
        <authorList>
            <consortium name="Ensembl"/>
        </authorList>
    </citation>
    <scope>IDENTIFICATION</scope>
</reference>
<sequence>MRRAGLPLRPPPPRRRPSLCCAPALTCRAGRRLRRARGSACGGGEGRRPGPRPPPAPSRRPPRRAPPRGFWEAEPASMRRKGCPAPPRPKRRRKRRGRGSREAGGSPRFVVQETEEAAKRGRGAEPGAAGSPGGDWGSRLPAELLVRVFGLAAASEGGAVPFLCRAASVCRLWCRAAAAPVLWQRVAVGHCWAAPGQKWAPAQQQKALGTLEWLAAHRFSLLRDFTLSHWKSGFLPSICHGVTAEPLCLLATSCPRLVSLNLQGCQVDPWAVTGFLEMAGARMEQLSLTYSSRMSAIFALLVGGCCPDLRLLEVNAEIKQCTQHFQLPIEQLQAACPQLQVLRLLNVTYYPKQLPASSPPSPGFPQLEELCLATTAFSFVDNHMLWRILSASSRLRVLDLRGCVRVTPKGLEQLTCPDLEQLYLGLHYSDSSLSRSLEGSPLLTWKWRHSLRELDLTSQGFSEEDLEEAMAAFTRGGAPLLRSLSLTGTKIALRTVRTLIASCPALSYLNLSSCRQLPRGTKKAYRGPDEIRQCLQQLLTCSEDPETMEGAT</sequence>
<dbReference type="AlphaFoldDB" id="A0A8C7E3A5"/>
<proteinExistence type="predicted"/>
<evidence type="ECO:0000313" key="4">
    <source>
        <dbReference type="Ensembl" id="ENSNNAP00000020656.1"/>
    </source>
</evidence>
<dbReference type="Proteomes" id="UP000694559">
    <property type="component" value="Unplaced"/>
</dbReference>
<keyword evidence="5" id="KW-1185">Reference proteome</keyword>
<feature type="compositionally biased region" description="Basic residues" evidence="2">
    <location>
        <begin position="78"/>
        <end position="98"/>
    </location>
</feature>
<feature type="region of interest" description="Disordered" evidence="2">
    <location>
        <begin position="33"/>
        <end position="136"/>
    </location>
</feature>
<dbReference type="Pfam" id="PF12937">
    <property type="entry name" value="F-box-like"/>
    <property type="match status" value="1"/>
</dbReference>
<dbReference type="Gene3D" id="1.20.1280.50">
    <property type="match status" value="1"/>
</dbReference>
<protein>
    <submittedName>
        <fullName evidence="4">F-box and leucine rich repeat protein 6</fullName>
    </submittedName>
</protein>
<dbReference type="SUPFAM" id="SSF81383">
    <property type="entry name" value="F-box domain"/>
    <property type="match status" value="1"/>
</dbReference>
<dbReference type="OMA" id="WHEAASQ"/>
<gene>
    <name evidence="4" type="primary">FBXL6</name>
</gene>
<organism evidence="4 5">
    <name type="scientific">Naja naja</name>
    <name type="common">Indian cobra</name>
    <dbReference type="NCBI Taxonomy" id="35670"/>
    <lineage>
        <taxon>Eukaryota</taxon>
        <taxon>Metazoa</taxon>
        <taxon>Chordata</taxon>
        <taxon>Craniata</taxon>
        <taxon>Vertebrata</taxon>
        <taxon>Euteleostomi</taxon>
        <taxon>Lepidosauria</taxon>
        <taxon>Squamata</taxon>
        <taxon>Bifurcata</taxon>
        <taxon>Unidentata</taxon>
        <taxon>Episquamata</taxon>
        <taxon>Toxicofera</taxon>
        <taxon>Serpentes</taxon>
        <taxon>Colubroidea</taxon>
        <taxon>Elapidae</taxon>
        <taxon>Elapinae</taxon>
        <taxon>Naja</taxon>
    </lineage>
</organism>
<dbReference type="InterPro" id="IPR001810">
    <property type="entry name" value="F-box_dom"/>
</dbReference>
<accession>A0A8C7E3A5</accession>
<dbReference type="Ensembl" id="ENSNNAT00000021665.1">
    <property type="protein sequence ID" value="ENSNNAP00000020656.1"/>
    <property type="gene ID" value="ENSNNAG00000013699.1"/>
</dbReference>
<dbReference type="PANTHER" id="PTHR13318">
    <property type="entry name" value="PARTNER OF PAIRED, ISOFORM B-RELATED"/>
    <property type="match status" value="1"/>
</dbReference>
<dbReference type="InterPro" id="IPR032675">
    <property type="entry name" value="LRR_dom_sf"/>
</dbReference>
<keyword evidence="1" id="KW-0433">Leucine-rich repeat</keyword>